<dbReference type="Gene3D" id="3.40.50.720">
    <property type="entry name" value="NAD(P)-binding Rossmann-like Domain"/>
    <property type="match status" value="1"/>
</dbReference>
<dbReference type="SMART" id="SM00829">
    <property type="entry name" value="PKS_ER"/>
    <property type="match status" value="1"/>
</dbReference>
<keyword evidence="3" id="KW-1185">Reference proteome</keyword>
<sequence length="324" mass="33297">MRAAFIQECGRPPEVAAHDAVRHDGDAVVAVTAAPITPLDVLCATGTSYFGRPVLPYVPGVQGVGVVEEATGLAPGTRVWFPTDAGMRPGDGSMARRCVVSESDLVILPDEVDDLLTAALGLSAVAAWAALTWRAGLRAGEQVVVLGAGGVVGQVAVQAARLLGARRVVAVCRPGTAEDRARAAGADAVVTVAPGDDAPTLAKRLSEEVDGGIDVVIDPVFGVPATAATRLLAPRGRLVNLGSLAGETATFDSATLRGRSAAILGYTNNELSAPRKGEILREVLTHAAAGHIHVTYEPVPLDAISEAWTRQANGTAPNRLVVIP</sequence>
<evidence type="ECO:0000259" key="1">
    <source>
        <dbReference type="SMART" id="SM00829"/>
    </source>
</evidence>
<dbReference type="SUPFAM" id="SSF50129">
    <property type="entry name" value="GroES-like"/>
    <property type="match status" value="1"/>
</dbReference>
<feature type="domain" description="Enoyl reductase (ER)" evidence="1">
    <location>
        <begin position="10"/>
        <end position="322"/>
    </location>
</feature>
<evidence type="ECO:0000313" key="3">
    <source>
        <dbReference type="Proteomes" id="UP001596137"/>
    </source>
</evidence>
<dbReference type="PANTHER" id="PTHR43677:SF11">
    <property type="entry name" value="ZINC-CONTAINING ALCOHOL DEHYDROGENASE"/>
    <property type="match status" value="1"/>
</dbReference>
<dbReference type="InterPro" id="IPR013154">
    <property type="entry name" value="ADH-like_N"/>
</dbReference>
<dbReference type="Pfam" id="PF00107">
    <property type="entry name" value="ADH_zinc_N"/>
    <property type="match status" value="1"/>
</dbReference>
<dbReference type="InterPro" id="IPR011032">
    <property type="entry name" value="GroES-like_sf"/>
</dbReference>
<dbReference type="InterPro" id="IPR036291">
    <property type="entry name" value="NAD(P)-bd_dom_sf"/>
</dbReference>
<dbReference type="Gene3D" id="3.90.180.10">
    <property type="entry name" value="Medium-chain alcohol dehydrogenases, catalytic domain"/>
    <property type="match status" value="1"/>
</dbReference>
<dbReference type="SUPFAM" id="SSF51735">
    <property type="entry name" value="NAD(P)-binding Rossmann-fold domains"/>
    <property type="match status" value="1"/>
</dbReference>
<dbReference type="InterPro" id="IPR020843">
    <property type="entry name" value="ER"/>
</dbReference>
<comment type="caution">
    <text evidence="2">The sequence shown here is derived from an EMBL/GenBank/DDBJ whole genome shotgun (WGS) entry which is preliminary data.</text>
</comment>
<evidence type="ECO:0000313" key="2">
    <source>
        <dbReference type="EMBL" id="MFC6085946.1"/>
    </source>
</evidence>
<accession>A0ABW1NRV2</accession>
<dbReference type="Pfam" id="PF08240">
    <property type="entry name" value="ADH_N"/>
    <property type="match status" value="1"/>
</dbReference>
<dbReference type="RefSeq" id="WP_380760630.1">
    <property type="nucleotide sequence ID" value="NZ_JBHSRF010000073.1"/>
</dbReference>
<dbReference type="PANTHER" id="PTHR43677">
    <property type="entry name" value="SHORT-CHAIN DEHYDROGENASE/REDUCTASE"/>
    <property type="match status" value="1"/>
</dbReference>
<reference evidence="3" key="1">
    <citation type="journal article" date="2019" name="Int. J. Syst. Evol. Microbiol.">
        <title>The Global Catalogue of Microorganisms (GCM) 10K type strain sequencing project: providing services to taxonomists for standard genome sequencing and annotation.</title>
        <authorList>
            <consortium name="The Broad Institute Genomics Platform"/>
            <consortium name="The Broad Institute Genome Sequencing Center for Infectious Disease"/>
            <person name="Wu L."/>
            <person name="Ma J."/>
        </authorList>
    </citation>
    <scope>NUCLEOTIDE SEQUENCE [LARGE SCALE GENOMIC DNA]</scope>
    <source>
        <strain evidence="3">JCM 30346</strain>
    </source>
</reference>
<protein>
    <submittedName>
        <fullName evidence="2">Zinc-binding dehydrogenase</fullName>
    </submittedName>
</protein>
<dbReference type="Proteomes" id="UP001596137">
    <property type="component" value="Unassembled WGS sequence"/>
</dbReference>
<proteinExistence type="predicted"/>
<name>A0ABW1NRV2_9ACTN</name>
<dbReference type="EMBL" id="JBHSRF010000073">
    <property type="protein sequence ID" value="MFC6085946.1"/>
    <property type="molecule type" value="Genomic_DNA"/>
</dbReference>
<organism evidence="2 3">
    <name type="scientific">Sphaerisporangium aureirubrum</name>
    <dbReference type="NCBI Taxonomy" id="1544736"/>
    <lineage>
        <taxon>Bacteria</taxon>
        <taxon>Bacillati</taxon>
        <taxon>Actinomycetota</taxon>
        <taxon>Actinomycetes</taxon>
        <taxon>Streptosporangiales</taxon>
        <taxon>Streptosporangiaceae</taxon>
        <taxon>Sphaerisporangium</taxon>
    </lineage>
</organism>
<dbReference type="InterPro" id="IPR013149">
    <property type="entry name" value="ADH-like_C"/>
</dbReference>
<dbReference type="InterPro" id="IPR051397">
    <property type="entry name" value="Zn-ADH-like_protein"/>
</dbReference>
<gene>
    <name evidence="2" type="ORF">ACFP1K_32600</name>
</gene>